<proteinExistence type="predicted"/>
<keyword evidence="7" id="KW-0408">Iron</keyword>
<dbReference type="InterPro" id="IPR036922">
    <property type="entry name" value="Rieske_2Fe-2S_sf"/>
</dbReference>
<keyword evidence="6" id="KW-0560">Oxidoreductase</keyword>
<dbReference type="PANTHER" id="PTHR21266">
    <property type="entry name" value="IRON-SULFUR DOMAIN CONTAINING PROTEIN"/>
    <property type="match status" value="1"/>
</dbReference>
<dbReference type="InterPro" id="IPR017941">
    <property type="entry name" value="Rieske_2Fe-2S"/>
</dbReference>
<evidence type="ECO:0000256" key="8">
    <source>
        <dbReference type="ARBA" id="ARBA00023014"/>
    </source>
</evidence>
<evidence type="ECO:0000256" key="6">
    <source>
        <dbReference type="ARBA" id="ARBA00023002"/>
    </source>
</evidence>
<dbReference type="KEGG" id="nsg:H3L94_03910"/>
<evidence type="ECO:0000256" key="9">
    <source>
        <dbReference type="ARBA" id="ARBA00023136"/>
    </source>
</evidence>
<dbReference type="GO" id="GO:0016491">
    <property type="term" value="F:oxidoreductase activity"/>
    <property type="evidence" value="ECO:0007669"/>
    <property type="project" value="UniProtKB-KW"/>
</dbReference>
<dbReference type="Gene3D" id="2.102.10.10">
    <property type="entry name" value="Rieske [2Fe-2S] iron-sulphur domain"/>
    <property type="match status" value="1"/>
</dbReference>
<feature type="domain" description="Rieske" evidence="10">
    <location>
        <begin position="22"/>
        <end position="124"/>
    </location>
</feature>
<organism evidence="11 12">
    <name type="scientific">Neisseria shayeganii</name>
    <dbReference type="NCBI Taxonomy" id="607712"/>
    <lineage>
        <taxon>Bacteria</taxon>
        <taxon>Pseudomonadati</taxon>
        <taxon>Pseudomonadota</taxon>
        <taxon>Betaproteobacteria</taxon>
        <taxon>Neisseriales</taxon>
        <taxon>Neisseriaceae</taxon>
        <taxon>Neisseria</taxon>
    </lineage>
</organism>
<evidence type="ECO:0000256" key="4">
    <source>
        <dbReference type="ARBA" id="ARBA00022723"/>
    </source>
</evidence>
<evidence type="ECO:0000313" key="11">
    <source>
        <dbReference type="EMBL" id="QMT41593.1"/>
    </source>
</evidence>
<sequence length="336" mass="36851">MTAPLSAPPDPAEQWKHWPHCWYVVAGSNHIRCGGVINGHLGGRPWVLYRGEDGVLRATDAFCPHMGAHLQHSRVAGNDLLCGLHACRITPEAEPTPANTSIQAGCRLAARSWPCREYCGLVWLHPPAEQPPPPPFAEAEAAHHWQTAGPERIAADWRAMICNGYDLGHMVAVHQREVVGEPVFDTLPDHTLKMTYRTRVLPRGGLSSWLMQKLSGGCIDLIHTCAGTAIRVESRVGPFRTTGIFALYPQDLPDTPPEARQTLAFAAVGIPRGARFGRMQLWLARSLYLAFLKKDFVVVERMRLKLAGITDPGVCAISAYQATLAAMETETEPPPS</sequence>
<name>A0A7D7T5X9_9NEIS</name>
<dbReference type="GO" id="GO:0051537">
    <property type="term" value="F:2 iron, 2 sulfur cluster binding"/>
    <property type="evidence" value="ECO:0007669"/>
    <property type="project" value="UniProtKB-KW"/>
</dbReference>
<keyword evidence="5" id="KW-1133">Transmembrane helix</keyword>
<keyword evidence="2" id="KW-0812">Transmembrane</keyword>
<accession>A0A7D7T5X9</accession>
<evidence type="ECO:0000256" key="1">
    <source>
        <dbReference type="ARBA" id="ARBA00004370"/>
    </source>
</evidence>
<gene>
    <name evidence="11" type="ORF">H3L94_03910</name>
</gene>
<protein>
    <submittedName>
        <fullName evidence="11">Rieske 2Fe-2S domain-containing protein</fullName>
    </submittedName>
</protein>
<evidence type="ECO:0000313" key="12">
    <source>
        <dbReference type="Proteomes" id="UP000514752"/>
    </source>
</evidence>
<dbReference type="PROSITE" id="PS51296">
    <property type="entry name" value="RIESKE"/>
    <property type="match status" value="1"/>
</dbReference>
<evidence type="ECO:0000256" key="2">
    <source>
        <dbReference type="ARBA" id="ARBA00022692"/>
    </source>
</evidence>
<dbReference type="Pfam" id="PF00355">
    <property type="entry name" value="Rieske"/>
    <property type="match status" value="1"/>
</dbReference>
<evidence type="ECO:0000259" key="10">
    <source>
        <dbReference type="PROSITE" id="PS51296"/>
    </source>
</evidence>
<keyword evidence="4" id="KW-0479">Metal-binding</keyword>
<dbReference type="GO" id="GO:0016020">
    <property type="term" value="C:membrane"/>
    <property type="evidence" value="ECO:0007669"/>
    <property type="project" value="UniProtKB-SubCell"/>
</dbReference>
<evidence type="ECO:0000256" key="7">
    <source>
        <dbReference type="ARBA" id="ARBA00023004"/>
    </source>
</evidence>
<keyword evidence="9" id="KW-0472">Membrane</keyword>
<evidence type="ECO:0000256" key="5">
    <source>
        <dbReference type="ARBA" id="ARBA00022989"/>
    </source>
</evidence>
<dbReference type="SUPFAM" id="SSF50022">
    <property type="entry name" value="ISP domain"/>
    <property type="match status" value="1"/>
</dbReference>
<dbReference type="AlphaFoldDB" id="A0A7D7T5X9"/>
<keyword evidence="8" id="KW-0411">Iron-sulfur</keyword>
<dbReference type="GO" id="GO:0046872">
    <property type="term" value="F:metal ion binding"/>
    <property type="evidence" value="ECO:0007669"/>
    <property type="project" value="UniProtKB-KW"/>
</dbReference>
<keyword evidence="3" id="KW-0001">2Fe-2S</keyword>
<evidence type="ECO:0000256" key="3">
    <source>
        <dbReference type="ARBA" id="ARBA00022714"/>
    </source>
</evidence>
<reference evidence="11 12" key="1">
    <citation type="submission" date="2020-07" db="EMBL/GenBank/DDBJ databases">
        <title>Genomic diversity of species in the Neisseriaceae family.</title>
        <authorList>
            <person name="Vincent A.T."/>
            <person name="Bernet E."/>
            <person name="Veyrier F.J."/>
        </authorList>
    </citation>
    <scope>NUCLEOTIDE SEQUENCE [LARGE SCALE GENOMIC DNA]</scope>
    <source>
        <strain evidence="11 12">DSM 22244</strain>
    </source>
</reference>
<dbReference type="SUPFAM" id="SSF55961">
    <property type="entry name" value="Bet v1-like"/>
    <property type="match status" value="1"/>
</dbReference>
<comment type="subcellular location">
    <subcellularLocation>
        <location evidence="1">Membrane</location>
    </subcellularLocation>
</comment>
<dbReference type="EMBL" id="CP059567">
    <property type="protein sequence ID" value="QMT41593.1"/>
    <property type="molecule type" value="Genomic_DNA"/>
</dbReference>
<dbReference type="GO" id="GO:0005737">
    <property type="term" value="C:cytoplasm"/>
    <property type="evidence" value="ECO:0007669"/>
    <property type="project" value="TreeGrafter"/>
</dbReference>
<dbReference type="InterPro" id="IPR050584">
    <property type="entry name" value="Cholesterol_7-desaturase"/>
</dbReference>
<dbReference type="Proteomes" id="UP000514752">
    <property type="component" value="Chromosome"/>
</dbReference>
<dbReference type="PANTHER" id="PTHR21266:SF32">
    <property type="entry name" value="CHOLESTEROL 7-DESATURASE NVD"/>
    <property type="match status" value="1"/>
</dbReference>